<dbReference type="EMBL" id="UINC01003839">
    <property type="protein sequence ID" value="SVA09669.1"/>
    <property type="molecule type" value="Genomic_DNA"/>
</dbReference>
<feature type="transmembrane region" description="Helical" evidence="2">
    <location>
        <begin position="197"/>
        <end position="221"/>
    </location>
</feature>
<evidence type="ECO:0008006" key="4">
    <source>
        <dbReference type="Google" id="ProtNLM"/>
    </source>
</evidence>
<keyword evidence="2" id="KW-0812">Transmembrane</keyword>
<protein>
    <recommendedName>
        <fullName evidence="4">Yip1 domain-containing protein</fullName>
    </recommendedName>
</protein>
<evidence type="ECO:0000313" key="3">
    <source>
        <dbReference type="EMBL" id="SVA09669.1"/>
    </source>
</evidence>
<gene>
    <name evidence="3" type="ORF">METZ01_LOCUS62523</name>
</gene>
<accession>A0A381T1P7</accession>
<keyword evidence="2" id="KW-0472">Membrane</keyword>
<feature type="transmembrane region" description="Helical" evidence="2">
    <location>
        <begin position="64"/>
        <end position="86"/>
    </location>
</feature>
<feature type="transmembrane region" description="Helical" evidence="2">
    <location>
        <begin position="162"/>
        <end position="185"/>
    </location>
</feature>
<proteinExistence type="predicted"/>
<feature type="region of interest" description="Disordered" evidence="1">
    <location>
        <begin position="1"/>
        <end position="21"/>
    </location>
</feature>
<evidence type="ECO:0000256" key="2">
    <source>
        <dbReference type="SAM" id="Phobius"/>
    </source>
</evidence>
<name>A0A381T1P7_9ZZZZ</name>
<sequence>MTKEIQSDTYTPPPVLSNSPKHDLKKGYEPLEGGCTLPNLINKLLKKPLSIIHELEMKKNAGKITCLLILIATVSFSVFGVIVGTFSWDNQIWAAPLKIVCGLLFGGVICLPSLYIFTCMGGLDAKFSTVSGMLCALIALSGLLLVGFAPVVWLFSVSSTSATFLGFLLIVLWLICACFGLSLVFRSGHALGMTNTGHFAVWCLIFLLVTLQMTTTLRPIIGSEEKLVNFEEKKFFLSYWSEQMKQER</sequence>
<organism evidence="3">
    <name type="scientific">marine metagenome</name>
    <dbReference type="NCBI Taxonomy" id="408172"/>
    <lineage>
        <taxon>unclassified sequences</taxon>
        <taxon>metagenomes</taxon>
        <taxon>ecological metagenomes</taxon>
    </lineage>
</organism>
<feature type="transmembrane region" description="Helical" evidence="2">
    <location>
        <begin position="92"/>
        <end position="117"/>
    </location>
</feature>
<reference evidence="3" key="1">
    <citation type="submission" date="2018-05" db="EMBL/GenBank/DDBJ databases">
        <authorList>
            <person name="Lanie J.A."/>
            <person name="Ng W.-L."/>
            <person name="Kazmierczak K.M."/>
            <person name="Andrzejewski T.M."/>
            <person name="Davidsen T.M."/>
            <person name="Wayne K.J."/>
            <person name="Tettelin H."/>
            <person name="Glass J.I."/>
            <person name="Rusch D."/>
            <person name="Podicherti R."/>
            <person name="Tsui H.-C.T."/>
            <person name="Winkler M.E."/>
        </authorList>
    </citation>
    <scope>NUCLEOTIDE SEQUENCE</scope>
</reference>
<dbReference type="AlphaFoldDB" id="A0A381T1P7"/>
<evidence type="ECO:0000256" key="1">
    <source>
        <dbReference type="SAM" id="MobiDB-lite"/>
    </source>
</evidence>
<feature type="transmembrane region" description="Helical" evidence="2">
    <location>
        <begin position="129"/>
        <end position="156"/>
    </location>
</feature>
<keyword evidence="2" id="KW-1133">Transmembrane helix</keyword>